<dbReference type="InterPro" id="IPR001584">
    <property type="entry name" value="Integrase_cat-core"/>
</dbReference>
<organism evidence="7 8">
    <name type="scientific">Coilia grayii</name>
    <name type="common">Gray's grenadier anchovy</name>
    <dbReference type="NCBI Taxonomy" id="363190"/>
    <lineage>
        <taxon>Eukaryota</taxon>
        <taxon>Metazoa</taxon>
        <taxon>Chordata</taxon>
        <taxon>Craniata</taxon>
        <taxon>Vertebrata</taxon>
        <taxon>Euteleostomi</taxon>
        <taxon>Actinopterygii</taxon>
        <taxon>Neopterygii</taxon>
        <taxon>Teleostei</taxon>
        <taxon>Clupei</taxon>
        <taxon>Clupeiformes</taxon>
        <taxon>Clupeoidei</taxon>
        <taxon>Engraulidae</taxon>
        <taxon>Coilinae</taxon>
        <taxon>Coilia</taxon>
    </lineage>
</organism>
<evidence type="ECO:0000256" key="1">
    <source>
        <dbReference type="ARBA" id="ARBA00010879"/>
    </source>
</evidence>
<evidence type="ECO:0000259" key="5">
    <source>
        <dbReference type="PROSITE" id="PS50879"/>
    </source>
</evidence>
<comment type="caution">
    <text evidence="7">The sequence shown here is derived from an EMBL/GenBank/DDBJ whole genome shotgun (WGS) entry which is preliminary data.</text>
</comment>
<accession>A0ABD1IUI5</accession>
<dbReference type="PROSITE" id="PS50878">
    <property type="entry name" value="RT_POL"/>
    <property type="match status" value="1"/>
</dbReference>
<feature type="domain" description="Integrase catalytic" evidence="6">
    <location>
        <begin position="865"/>
        <end position="1030"/>
    </location>
</feature>
<dbReference type="Gene3D" id="3.30.420.10">
    <property type="entry name" value="Ribonuclease H-like superfamily/Ribonuclease H"/>
    <property type="match status" value="2"/>
</dbReference>
<evidence type="ECO:0000313" key="7">
    <source>
        <dbReference type="EMBL" id="KAL2078628.1"/>
    </source>
</evidence>
<dbReference type="PANTHER" id="PTHR33064:SF37">
    <property type="entry name" value="RIBONUCLEASE H"/>
    <property type="match status" value="1"/>
</dbReference>
<sequence length="1065" mass="120687">MVESRGGTSMPTQNQGRVRQDDRVRENRTLPVTGCLGKEMESQALAGSTKEEIGEAIKTKTRWSNGQLVGDFDGETWVIDTGAEISVRPHHYPGITPHAVGTAKVALADGSQRQLEVWQDRRGMLYFLGTEFLLGIKDIWRIYRIKTVDDTNKEIKRHVTLAPEEARERLESILSKGLYATSKNDSGFLISKPYKIPATMPPIDRRQFIHKPAEIEGIAGIIKDLLEQGVIRRVNNPPCLLPLLAVPKPDGSIRMVHDLRELNRRTIKDATQLINPQKALALLQIGKYLSTLDLKNGFWSIPLEEESQEKTCFQHNGAAYCWTRLPQGFVNAPNVFQQAMEEILEGLNVVVYIDDILISTDTIEEHLDILNEVIERITKAQLKIGLEKCSFLTNKCKYLGFQLESGARKVAEGYMDKITQPKRILDLEKMVGRLEYISSFIPHFAEIVGPLHKLKRGLRKKEIGSRQIKTFDRDLTQDESKMVRGAITQIKKGFMAELTPRIITEPLIVSPLTTEEGATILLCNQSGGLCALKSMIFSPTEKKFTEREQTLTIILRFLNFIKLLAAGAQIWIRTNDLALKEAKKNTQVVSSAQSSRWGKWQIMMEDEQIAVWMDGDRPPPLTPKEKQIREVPPLDDLPIVYYTDGTNQNTSSPRHARWGWIQYNADKHTRHRKGEILASVQGAELQAVAEALADADNRGLRNIGIVTDSEYVFLGATTDVEIWKTNGWKTMKGKDLEHKDQWKLLSQLSMTVKPHLYHIRSHQNKEENYSRHNARNDEVDRMIKARLLAVYIPPDLETPEKVEHWYKYLHEEYGHIGLEALRQLLKPYKITVQHKVYKKIKMQCEQCVTMGKGAHLQVHPELKIGKGEPSWEAISIDVGQPVKGVKGHTNFLIAVCNNTGKAKIYPVKSLTGPQIVRALESIVPMETKTMRSDNAPNLKGRDVQEWTLIRGIRLETSIPYKSFTNGVAERAVRKAKDAINGGPKNRWDSPPEITKINLLLQKGNLREKTQGKPIKEEIIDLPVMVKTKQGVIAGHALKRQGNLITVRKENDEIEVYHPTDVFPTK</sequence>
<dbReference type="Proteomes" id="UP001591681">
    <property type="component" value="Unassembled WGS sequence"/>
</dbReference>
<proteinExistence type="inferred from homology"/>
<feature type="domain" description="Reverse transcriptase" evidence="4">
    <location>
        <begin position="227"/>
        <end position="403"/>
    </location>
</feature>
<dbReference type="CDD" id="cd01647">
    <property type="entry name" value="RT_LTR"/>
    <property type="match status" value="1"/>
</dbReference>
<gene>
    <name evidence="7" type="ORF">ACEWY4_026313</name>
</gene>
<dbReference type="Pfam" id="PF00075">
    <property type="entry name" value="RNase_H"/>
    <property type="match status" value="1"/>
</dbReference>
<dbReference type="SUPFAM" id="SSF56672">
    <property type="entry name" value="DNA/RNA polymerases"/>
    <property type="match status" value="1"/>
</dbReference>
<dbReference type="PROSITE" id="PS50879">
    <property type="entry name" value="RNASE_H_1"/>
    <property type="match status" value="1"/>
</dbReference>
<evidence type="ECO:0000256" key="3">
    <source>
        <dbReference type="SAM" id="MobiDB-lite"/>
    </source>
</evidence>
<dbReference type="InterPro" id="IPR043128">
    <property type="entry name" value="Rev_trsase/Diguanyl_cyclase"/>
</dbReference>
<dbReference type="InterPro" id="IPR002156">
    <property type="entry name" value="RNaseH_domain"/>
</dbReference>
<dbReference type="EC" id="3.1.26.4" evidence="2"/>
<feature type="compositionally biased region" description="Basic and acidic residues" evidence="3">
    <location>
        <begin position="18"/>
        <end position="27"/>
    </location>
</feature>
<feature type="region of interest" description="Disordered" evidence="3">
    <location>
        <begin position="1"/>
        <end position="27"/>
    </location>
</feature>
<dbReference type="PROSITE" id="PS50994">
    <property type="entry name" value="INTEGRASE"/>
    <property type="match status" value="1"/>
</dbReference>
<protein>
    <recommendedName>
        <fullName evidence="2">ribonuclease H</fullName>
        <ecNumber evidence="2">3.1.26.4</ecNumber>
    </recommendedName>
</protein>
<reference evidence="7 8" key="1">
    <citation type="submission" date="2024-09" db="EMBL/GenBank/DDBJ databases">
        <title>A chromosome-level genome assembly of Gray's grenadier anchovy, Coilia grayii.</title>
        <authorList>
            <person name="Fu Z."/>
        </authorList>
    </citation>
    <scope>NUCLEOTIDE SEQUENCE [LARGE SCALE GENOMIC DNA]</scope>
    <source>
        <strain evidence="7">G4</strain>
        <tissue evidence="7">Muscle</tissue>
    </source>
</reference>
<dbReference type="SUPFAM" id="SSF53098">
    <property type="entry name" value="Ribonuclease H-like"/>
    <property type="match status" value="2"/>
</dbReference>
<feature type="compositionally biased region" description="Polar residues" evidence="3">
    <location>
        <begin position="1"/>
        <end position="17"/>
    </location>
</feature>
<feature type="domain" description="RNase H type-1" evidence="5">
    <location>
        <begin position="635"/>
        <end position="785"/>
    </location>
</feature>
<evidence type="ECO:0000313" key="8">
    <source>
        <dbReference type="Proteomes" id="UP001591681"/>
    </source>
</evidence>
<evidence type="ECO:0000259" key="4">
    <source>
        <dbReference type="PROSITE" id="PS50878"/>
    </source>
</evidence>
<dbReference type="PANTHER" id="PTHR33064">
    <property type="entry name" value="POL PROTEIN"/>
    <property type="match status" value="1"/>
</dbReference>
<dbReference type="AlphaFoldDB" id="A0ABD1IUI5"/>
<dbReference type="Gene3D" id="3.30.70.270">
    <property type="match status" value="2"/>
</dbReference>
<dbReference type="GO" id="GO:0004523">
    <property type="term" value="F:RNA-DNA hybrid ribonuclease activity"/>
    <property type="evidence" value="ECO:0007669"/>
    <property type="project" value="UniProtKB-EC"/>
</dbReference>
<dbReference type="InterPro" id="IPR036397">
    <property type="entry name" value="RNaseH_sf"/>
</dbReference>
<dbReference type="InterPro" id="IPR012337">
    <property type="entry name" value="RNaseH-like_sf"/>
</dbReference>
<dbReference type="GO" id="GO:0006259">
    <property type="term" value="P:DNA metabolic process"/>
    <property type="evidence" value="ECO:0007669"/>
    <property type="project" value="UniProtKB-ARBA"/>
</dbReference>
<keyword evidence="8" id="KW-1185">Reference proteome</keyword>
<dbReference type="EMBL" id="JBHFQA010000023">
    <property type="protein sequence ID" value="KAL2078628.1"/>
    <property type="molecule type" value="Genomic_DNA"/>
</dbReference>
<dbReference type="Pfam" id="PF00078">
    <property type="entry name" value="RVT_1"/>
    <property type="match status" value="1"/>
</dbReference>
<dbReference type="Gene3D" id="3.10.10.10">
    <property type="entry name" value="HIV Type 1 Reverse Transcriptase, subunit A, domain 1"/>
    <property type="match status" value="1"/>
</dbReference>
<dbReference type="InterPro" id="IPR051320">
    <property type="entry name" value="Viral_Replic_Matur_Polypro"/>
</dbReference>
<evidence type="ECO:0000259" key="6">
    <source>
        <dbReference type="PROSITE" id="PS50994"/>
    </source>
</evidence>
<comment type="similarity">
    <text evidence="1">Belongs to the beta type-B retroviral polymerase family. HERV class-II K(HML-2) pol subfamily.</text>
</comment>
<name>A0ABD1IUI5_9TELE</name>
<dbReference type="InterPro" id="IPR000477">
    <property type="entry name" value="RT_dom"/>
</dbReference>
<dbReference type="InterPro" id="IPR043502">
    <property type="entry name" value="DNA/RNA_pol_sf"/>
</dbReference>
<evidence type="ECO:0000256" key="2">
    <source>
        <dbReference type="ARBA" id="ARBA00012180"/>
    </source>
</evidence>